<organism evidence="1 2">
    <name type="scientific">Polaribacter filamentus</name>
    <dbReference type="NCBI Taxonomy" id="53483"/>
    <lineage>
        <taxon>Bacteria</taxon>
        <taxon>Pseudomonadati</taxon>
        <taxon>Bacteroidota</taxon>
        <taxon>Flavobacteriia</taxon>
        <taxon>Flavobacteriales</taxon>
        <taxon>Flavobacteriaceae</taxon>
    </lineage>
</organism>
<evidence type="ECO:0000313" key="2">
    <source>
        <dbReference type="Proteomes" id="UP000239522"/>
    </source>
</evidence>
<evidence type="ECO:0000313" key="1">
    <source>
        <dbReference type="EMBL" id="PQB07559.1"/>
    </source>
</evidence>
<dbReference type="RefSeq" id="WP_104809769.1">
    <property type="nucleotide sequence ID" value="NZ_MQUA01000013.1"/>
</dbReference>
<dbReference type="OrthoDB" id="9805913at2"/>
<evidence type="ECO:0008006" key="3">
    <source>
        <dbReference type="Google" id="ProtNLM"/>
    </source>
</evidence>
<dbReference type="AlphaFoldDB" id="A0A2S7KY24"/>
<reference evidence="1 2" key="1">
    <citation type="submission" date="2016-11" db="EMBL/GenBank/DDBJ databases">
        <title>Trade-off between light-utilization and light-protection in marine flavobacteria.</title>
        <authorList>
            <person name="Kumagai Y."/>
        </authorList>
    </citation>
    <scope>NUCLEOTIDE SEQUENCE [LARGE SCALE GENOMIC DNA]</scope>
    <source>
        <strain evidence="1 2">ATCC 700397</strain>
    </source>
</reference>
<accession>A0A2S7KY24</accession>
<keyword evidence="2" id="KW-1185">Reference proteome</keyword>
<name>A0A2S7KY24_9FLAO</name>
<sequence length="92" mass="10525">MVAVSVVLPKDPEELALNLNGKKRKLKRQDFNEAMAKSHIPTKAIENLCKRIEKGMQNWNELINNSFLSDENKNTLKELIENRANKLELHAG</sequence>
<gene>
    <name evidence="1" type="ORF">BST83_10610</name>
</gene>
<protein>
    <recommendedName>
        <fullName evidence="3">HipA-like C-terminal domain-containing protein</fullName>
    </recommendedName>
</protein>
<comment type="caution">
    <text evidence="1">The sequence shown here is derived from an EMBL/GenBank/DDBJ whole genome shotgun (WGS) entry which is preliminary data.</text>
</comment>
<dbReference type="Proteomes" id="UP000239522">
    <property type="component" value="Unassembled WGS sequence"/>
</dbReference>
<dbReference type="EMBL" id="MQUA01000013">
    <property type="protein sequence ID" value="PQB07559.1"/>
    <property type="molecule type" value="Genomic_DNA"/>
</dbReference>
<proteinExistence type="predicted"/>